<feature type="compositionally biased region" description="Low complexity" evidence="6">
    <location>
        <begin position="105"/>
        <end position="120"/>
    </location>
</feature>
<evidence type="ECO:0000256" key="3">
    <source>
        <dbReference type="ARBA" id="ARBA00022771"/>
    </source>
</evidence>
<dbReference type="GO" id="GO:0008270">
    <property type="term" value="F:zinc ion binding"/>
    <property type="evidence" value="ECO:0007669"/>
    <property type="project" value="UniProtKB-KW"/>
</dbReference>
<dbReference type="GO" id="GO:0005667">
    <property type="term" value="C:transcription regulator complex"/>
    <property type="evidence" value="ECO:0007669"/>
    <property type="project" value="TreeGrafter"/>
</dbReference>
<dbReference type="InterPro" id="IPR013087">
    <property type="entry name" value="Znf_C2H2_type"/>
</dbReference>
<dbReference type="SUPFAM" id="SSF57667">
    <property type="entry name" value="beta-beta-alpha zinc fingers"/>
    <property type="match status" value="1"/>
</dbReference>
<reference evidence="8 9" key="1">
    <citation type="journal article" date="2018" name="MBio">
        <title>Comparative Genomics Reveals the Core Gene Toolbox for the Fungus-Insect Symbiosis.</title>
        <authorList>
            <person name="Wang Y."/>
            <person name="Stata M."/>
            <person name="Wang W."/>
            <person name="Stajich J.E."/>
            <person name="White M.M."/>
            <person name="Moncalvo J.M."/>
        </authorList>
    </citation>
    <scope>NUCLEOTIDE SEQUENCE [LARGE SCALE GENOMIC DNA]</scope>
    <source>
        <strain evidence="8 9">AUS-77-4</strain>
    </source>
</reference>
<dbReference type="FunFam" id="3.30.160.60:FF:000446">
    <property type="entry name" value="Zinc finger protein"/>
    <property type="match status" value="1"/>
</dbReference>
<dbReference type="AlphaFoldDB" id="A0A2T9Y456"/>
<dbReference type="GO" id="GO:0000978">
    <property type="term" value="F:RNA polymerase II cis-regulatory region sequence-specific DNA binding"/>
    <property type="evidence" value="ECO:0007669"/>
    <property type="project" value="TreeGrafter"/>
</dbReference>
<dbReference type="Gene3D" id="3.30.160.60">
    <property type="entry name" value="Classic Zinc Finger"/>
    <property type="match status" value="2"/>
</dbReference>
<accession>A0A2T9Y456</accession>
<dbReference type="EMBL" id="MBFT01000793">
    <property type="protein sequence ID" value="PVU87132.1"/>
    <property type="molecule type" value="Genomic_DNA"/>
</dbReference>
<evidence type="ECO:0000256" key="2">
    <source>
        <dbReference type="ARBA" id="ARBA00022737"/>
    </source>
</evidence>
<dbReference type="PROSITE" id="PS50157">
    <property type="entry name" value="ZINC_FINGER_C2H2_2"/>
    <property type="match status" value="2"/>
</dbReference>
<keyword evidence="1" id="KW-0479">Metal-binding</keyword>
<dbReference type="SMART" id="SM00355">
    <property type="entry name" value="ZnF_C2H2"/>
    <property type="match status" value="2"/>
</dbReference>
<feature type="domain" description="C2H2-type" evidence="7">
    <location>
        <begin position="129"/>
        <end position="156"/>
    </location>
</feature>
<dbReference type="OrthoDB" id="6077919at2759"/>
<evidence type="ECO:0000256" key="5">
    <source>
        <dbReference type="PROSITE-ProRule" id="PRU00042"/>
    </source>
</evidence>
<feature type="domain" description="C2H2-type" evidence="7">
    <location>
        <begin position="157"/>
        <end position="186"/>
    </location>
</feature>
<keyword evidence="4" id="KW-0862">Zinc</keyword>
<protein>
    <recommendedName>
        <fullName evidence="7">C2H2-type domain-containing protein</fullName>
    </recommendedName>
</protein>
<evidence type="ECO:0000313" key="8">
    <source>
        <dbReference type="EMBL" id="PVU87132.1"/>
    </source>
</evidence>
<dbReference type="Proteomes" id="UP000245699">
    <property type="component" value="Unassembled WGS sequence"/>
</dbReference>
<evidence type="ECO:0000256" key="1">
    <source>
        <dbReference type="ARBA" id="ARBA00022723"/>
    </source>
</evidence>
<feature type="compositionally biased region" description="Polar residues" evidence="6">
    <location>
        <begin position="46"/>
        <end position="65"/>
    </location>
</feature>
<dbReference type="GO" id="GO:0000785">
    <property type="term" value="C:chromatin"/>
    <property type="evidence" value="ECO:0007669"/>
    <property type="project" value="TreeGrafter"/>
</dbReference>
<keyword evidence="3 5" id="KW-0863">Zinc-finger</keyword>
<evidence type="ECO:0000256" key="6">
    <source>
        <dbReference type="SAM" id="MobiDB-lite"/>
    </source>
</evidence>
<sequence>MIVFNSPDSTTSPPNTKASFNIDNLFPIDPKLALTIQEKNIDSPEAKNNSTLYQTSSNTANSVDSKPNRDYNQDTSAFFNGADVPSSKRKRSDILVSELTTVDSPPNKQNNTNLTKNQGGSPEKAPQKYNCEYCNKSFTRPSSLTIHTYTHTGEKPHECSFPGCNKRFSVLSNLRRHLKLHKNRQQTFIPYGTGFNEYPYYYGNRVPSNHYEGPYNMRRYSNSDAIKQKGYFILPKNVSETEKKVAMNQYSTMNNLNIHTGINNTPVPAPAPNNINLTGNSASNSTNRIFSSGYISNSGKIATGLQCVQNDNMLMQQNEFIDQNPMFEDLMNYTLNGNENNNGLANVLVNNLFLDELDSKNKHNQYTKEINNSYELNTRMKNEQRKISLVDQTVQKSFNEHIFPQNTEFYSFNQNYKFMGNNPGFEYRNNRNDLVLPNQNFSQQPQTNTTEGSIPYTNKPTESVANMFQNYSNSQAGNSYSSEKNMFGQQPTNKGLLLMPSISMSSSPSFNEGVNCDIVGNEKMKLKNTLSRNSAQQIDYFVAEKMRNSNDFYGLEYSKDMQTGKYTKQFDLVDYKTKTSNEDTRRNDWYNTLLKDGPETQLLSGIPEYNNVGNDDFGSSGNQTNSGVFLFPEISNSQQKLNFLNEFIPQHTNISKNYKN</sequence>
<keyword evidence="2" id="KW-0677">Repeat</keyword>
<dbReference type="Pfam" id="PF00096">
    <property type="entry name" value="zf-C2H2"/>
    <property type="match status" value="2"/>
</dbReference>
<feature type="region of interest" description="Disordered" evidence="6">
    <location>
        <begin position="1"/>
        <end position="20"/>
    </location>
</feature>
<dbReference type="PANTHER" id="PTHR14003">
    <property type="entry name" value="TRANSCRIPTIONAL REPRESSOR PROTEIN YY"/>
    <property type="match status" value="1"/>
</dbReference>
<keyword evidence="9" id="KW-1185">Reference proteome</keyword>
<evidence type="ECO:0000313" key="9">
    <source>
        <dbReference type="Proteomes" id="UP000245699"/>
    </source>
</evidence>
<name>A0A2T9Y456_9FUNG</name>
<gene>
    <name evidence="8" type="ORF">BB559_006204</name>
</gene>
<dbReference type="PANTHER" id="PTHR14003:SF20">
    <property type="entry name" value="FINGER DOMAIN PROTEIN, PUTATIVE (AFU_ORTHOLOGUE AFUA_4G10380)-RELATED"/>
    <property type="match status" value="1"/>
</dbReference>
<dbReference type="GO" id="GO:0031519">
    <property type="term" value="C:PcG protein complex"/>
    <property type="evidence" value="ECO:0007669"/>
    <property type="project" value="TreeGrafter"/>
</dbReference>
<dbReference type="PROSITE" id="PS00028">
    <property type="entry name" value="ZINC_FINGER_C2H2_1"/>
    <property type="match status" value="2"/>
</dbReference>
<evidence type="ECO:0000259" key="7">
    <source>
        <dbReference type="PROSITE" id="PS50157"/>
    </source>
</evidence>
<dbReference type="GO" id="GO:0000981">
    <property type="term" value="F:DNA-binding transcription factor activity, RNA polymerase II-specific"/>
    <property type="evidence" value="ECO:0007669"/>
    <property type="project" value="TreeGrafter"/>
</dbReference>
<dbReference type="FunFam" id="3.30.160.60:FF:000345">
    <property type="entry name" value="Zinc finger protein Gfi-1"/>
    <property type="match status" value="1"/>
</dbReference>
<evidence type="ECO:0000256" key="4">
    <source>
        <dbReference type="ARBA" id="ARBA00022833"/>
    </source>
</evidence>
<feature type="region of interest" description="Disordered" evidence="6">
    <location>
        <begin position="43"/>
        <end position="126"/>
    </location>
</feature>
<organism evidence="8 9">
    <name type="scientific">Furculomyces boomerangus</name>
    <dbReference type="NCBI Taxonomy" id="61424"/>
    <lineage>
        <taxon>Eukaryota</taxon>
        <taxon>Fungi</taxon>
        <taxon>Fungi incertae sedis</taxon>
        <taxon>Zoopagomycota</taxon>
        <taxon>Kickxellomycotina</taxon>
        <taxon>Harpellomycetes</taxon>
        <taxon>Harpellales</taxon>
        <taxon>Harpellaceae</taxon>
        <taxon>Furculomyces</taxon>
    </lineage>
</organism>
<dbReference type="STRING" id="61424.A0A2T9Y456"/>
<comment type="caution">
    <text evidence="8">The sequence shown here is derived from an EMBL/GenBank/DDBJ whole genome shotgun (WGS) entry which is preliminary data.</text>
</comment>
<proteinExistence type="predicted"/>
<dbReference type="InterPro" id="IPR036236">
    <property type="entry name" value="Znf_C2H2_sf"/>
</dbReference>